<sequence>MLHRHLLLD</sequence>
<name>A0A0E9UAK9_ANGAN</name>
<evidence type="ECO:0000313" key="1">
    <source>
        <dbReference type="EMBL" id="JAH62924.1"/>
    </source>
</evidence>
<reference evidence="1" key="1">
    <citation type="submission" date="2014-11" db="EMBL/GenBank/DDBJ databases">
        <authorList>
            <person name="Amaro Gonzalez C."/>
        </authorList>
    </citation>
    <scope>NUCLEOTIDE SEQUENCE</scope>
</reference>
<protein>
    <submittedName>
        <fullName evidence="1">Uncharacterized protein</fullName>
    </submittedName>
</protein>
<reference evidence="1" key="2">
    <citation type="journal article" date="2015" name="Fish Shellfish Immunol.">
        <title>Early steps in the European eel (Anguilla anguilla)-Vibrio vulnificus interaction in the gills: Role of the RtxA13 toxin.</title>
        <authorList>
            <person name="Callol A."/>
            <person name="Pajuelo D."/>
            <person name="Ebbesson L."/>
            <person name="Teles M."/>
            <person name="MacKenzie S."/>
            <person name="Amaro C."/>
        </authorList>
    </citation>
    <scope>NUCLEOTIDE SEQUENCE</scope>
</reference>
<dbReference type="EMBL" id="GBXM01045653">
    <property type="protein sequence ID" value="JAH62924.1"/>
    <property type="molecule type" value="Transcribed_RNA"/>
</dbReference>
<proteinExistence type="predicted"/>
<organism evidence="1">
    <name type="scientific">Anguilla anguilla</name>
    <name type="common">European freshwater eel</name>
    <name type="synonym">Muraena anguilla</name>
    <dbReference type="NCBI Taxonomy" id="7936"/>
    <lineage>
        <taxon>Eukaryota</taxon>
        <taxon>Metazoa</taxon>
        <taxon>Chordata</taxon>
        <taxon>Craniata</taxon>
        <taxon>Vertebrata</taxon>
        <taxon>Euteleostomi</taxon>
        <taxon>Actinopterygii</taxon>
        <taxon>Neopterygii</taxon>
        <taxon>Teleostei</taxon>
        <taxon>Anguilliformes</taxon>
        <taxon>Anguillidae</taxon>
        <taxon>Anguilla</taxon>
    </lineage>
</organism>
<accession>A0A0E9UAK9</accession>